<dbReference type="AlphaFoldDB" id="A0A8J2Z351"/>
<accession>A0A8J2Z351</accession>
<name>A0A8J2Z351_9GAMM</name>
<proteinExistence type="predicted"/>
<evidence type="ECO:0000313" key="2">
    <source>
        <dbReference type="EMBL" id="GGF92040.1"/>
    </source>
</evidence>
<dbReference type="EMBL" id="BMJS01000004">
    <property type="protein sequence ID" value="GGF92040.1"/>
    <property type="molecule type" value="Genomic_DNA"/>
</dbReference>
<gene>
    <name evidence="2" type="ORF">GCM10010995_06520</name>
</gene>
<dbReference type="Proteomes" id="UP000636949">
    <property type="component" value="Unassembled WGS sequence"/>
</dbReference>
<sequence length="359" mass="39847">MKRKTIIFIFLLAFPFSLFADGVLTSDITLQLQSMQKQIQDKENWLIERTGLNGMLQSQNKAAEAQVDAVNNATANMIVRRNLHETKLAEHAEMLASAPVQNACDIVTYFQNIGDTMCSATEKSIKDIGENTDRVSGFDKKGEPIKDDPVVVDAKNNQEMYQSIKTLNSNLKNGQAAVDPGLVMGNAGGTLDDDQAKSMEVYNQLIVGTKTVVPPTPDTTLNKEKYVNAQRRRAMLNLVATTLESIKSEYTSINGQPSQMQTYQDFVDKYTSKDMLMSITATTGNNPLSNFDQKTGEKINDKNSDMSIAQVERNTLLVNVMQTKLLLAMYKAQLTNNMLNANEMALKINPLPSNREISK</sequence>
<protein>
    <submittedName>
        <fullName evidence="2">Uncharacterized protein</fullName>
    </submittedName>
</protein>
<reference evidence="2" key="1">
    <citation type="journal article" date="2014" name="Int. J. Syst. Evol. Microbiol.">
        <title>Complete genome sequence of Corynebacterium casei LMG S-19264T (=DSM 44701T), isolated from a smear-ripened cheese.</title>
        <authorList>
            <consortium name="US DOE Joint Genome Institute (JGI-PGF)"/>
            <person name="Walter F."/>
            <person name="Albersmeier A."/>
            <person name="Kalinowski J."/>
            <person name="Ruckert C."/>
        </authorList>
    </citation>
    <scope>NUCLEOTIDE SEQUENCE</scope>
    <source>
        <strain evidence="2">CGMCC 1.15758</strain>
    </source>
</reference>
<keyword evidence="1" id="KW-0732">Signal</keyword>
<evidence type="ECO:0000256" key="1">
    <source>
        <dbReference type="SAM" id="SignalP"/>
    </source>
</evidence>
<dbReference type="RefSeq" id="WP_117001671.1">
    <property type="nucleotide sequence ID" value="NZ_BMJS01000004.1"/>
</dbReference>
<comment type="caution">
    <text evidence="2">The sequence shown here is derived from an EMBL/GenBank/DDBJ whole genome shotgun (WGS) entry which is preliminary data.</text>
</comment>
<feature type="chain" id="PRO_5035144456" evidence="1">
    <location>
        <begin position="21"/>
        <end position="359"/>
    </location>
</feature>
<keyword evidence="3" id="KW-1185">Reference proteome</keyword>
<evidence type="ECO:0000313" key="3">
    <source>
        <dbReference type="Proteomes" id="UP000636949"/>
    </source>
</evidence>
<organism evidence="2 3">
    <name type="scientific">Cysteiniphilum litorale</name>
    <dbReference type="NCBI Taxonomy" id="2056700"/>
    <lineage>
        <taxon>Bacteria</taxon>
        <taxon>Pseudomonadati</taxon>
        <taxon>Pseudomonadota</taxon>
        <taxon>Gammaproteobacteria</taxon>
        <taxon>Thiotrichales</taxon>
        <taxon>Fastidiosibacteraceae</taxon>
        <taxon>Cysteiniphilum</taxon>
    </lineage>
</organism>
<reference evidence="2" key="2">
    <citation type="submission" date="2020-09" db="EMBL/GenBank/DDBJ databases">
        <authorList>
            <person name="Sun Q."/>
            <person name="Zhou Y."/>
        </authorList>
    </citation>
    <scope>NUCLEOTIDE SEQUENCE</scope>
    <source>
        <strain evidence="2">CGMCC 1.15758</strain>
    </source>
</reference>
<feature type="signal peptide" evidence="1">
    <location>
        <begin position="1"/>
        <end position="20"/>
    </location>
</feature>